<protein>
    <submittedName>
        <fullName evidence="2">Uncharacterized protein</fullName>
    </submittedName>
</protein>
<feature type="region of interest" description="Disordered" evidence="1">
    <location>
        <begin position="116"/>
        <end position="139"/>
    </location>
</feature>
<sequence>MADPTVTSCPDPATCRNLGDGHRTHPIRARLAGESPWGWRDGVVVMASGGRVTVRYVEEDGEVVAEHHRALPLSDGDPVRVHEQFRLLTGPGGWFCVALEGGLGPVPAPAAPDVWSPEASPGIVDLASGDGVATDHREP</sequence>
<dbReference type="Proteomes" id="UP001595947">
    <property type="component" value="Unassembled WGS sequence"/>
</dbReference>
<dbReference type="RefSeq" id="WP_378035795.1">
    <property type="nucleotide sequence ID" value="NZ_JBHSIV010000008.1"/>
</dbReference>
<evidence type="ECO:0000313" key="2">
    <source>
        <dbReference type="EMBL" id="MFC5062442.1"/>
    </source>
</evidence>
<comment type="caution">
    <text evidence="2">The sequence shown here is derived from an EMBL/GenBank/DDBJ whole genome shotgun (WGS) entry which is preliminary data.</text>
</comment>
<gene>
    <name evidence="2" type="ORF">ACFPBZ_09515</name>
</gene>
<accession>A0ABV9YLC8</accession>
<reference evidence="3" key="1">
    <citation type="journal article" date="2019" name="Int. J. Syst. Evol. Microbiol.">
        <title>The Global Catalogue of Microorganisms (GCM) 10K type strain sequencing project: providing services to taxonomists for standard genome sequencing and annotation.</title>
        <authorList>
            <consortium name="The Broad Institute Genomics Platform"/>
            <consortium name="The Broad Institute Genome Sequencing Center for Infectious Disease"/>
            <person name="Wu L."/>
            <person name="Ma J."/>
        </authorList>
    </citation>
    <scope>NUCLEOTIDE SEQUENCE [LARGE SCALE GENOMIC DNA]</scope>
    <source>
        <strain evidence="3">CGMCC 4.7093</strain>
    </source>
</reference>
<proteinExistence type="predicted"/>
<name>A0ABV9YLC8_9PSEU</name>
<keyword evidence="3" id="KW-1185">Reference proteome</keyword>
<organism evidence="2 3">
    <name type="scientific">Actinomycetospora atypica</name>
    <dbReference type="NCBI Taxonomy" id="1290095"/>
    <lineage>
        <taxon>Bacteria</taxon>
        <taxon>Bacillati</taxon>
        <taxon>Actinomycetota</taxon>
        <taxon>Actinomycetes</taxon>
        <taxon>Pseudonocardiales</taxon>
        <taxon>Pseudonocardiaceae</taxon>
        <taxon>Actinomycetospora</taxon>
    </lineage>
</organism>
<evidence type="ECO:0000313" key="3">
    <source>
        <dbReference type="Proteomes" id="UP001595947"/>
    </source>
</evidence>
<dbReference type="EMBL" id="JBHSIV010000008">
    <property type="protein sequence ID" value="MFC5062442.1"/>
    <property type="molecule type" value="Genomic_DNA"/>
</dbReference>
<evidence type="ECO:0000256" key="1">
    <source>
        <dbReference type="SAM" id="MobiDB-lite"/>
    </source>
</evidence>